<organism evidence="2 3">
    <name type="scientific">Carboxydothermus pertinax</name>
    <dbReference type="NCBI Taxonomy" id="870242"/>
    <lineage>
        <taxon>Bacteria</taxon>
        <taxon>Bacillati</taxon>
        <taxon>Bacillota</taxon>
        <taxon>Clostridia</taxon>
        <taxon>Thermoanaerobacterales</taxon>
        <taxon>Thermoanaerobacteraceae</taxon>
        <taxon>Carboxydothermus</taxon>
    </lineage>
</organism>
<dbReference type="AlphaFoldDB" id="A0A1L8CS95"/>
<dbReference type="PANTHER" id="PTHR40061">
    <property type="entry name" value="SPORULATION PROTEIN YLMC-RELATED"/>
    <property type="match status" value="1"/>
</dbReference>
<dbReference type="NCBIfam" id="TIGR02888">
    <property type="entry name" value="spore_YlmC_YmxH"/>
    <property type="match status" value="1"/>
</dbReference>
<dbReference type="SUPFAM" id="SSF50346">
    <property type="entry name" value="PRC-barrel domain"/>
    <property type="match status" value="1"/>
</dbReference>
<protein>
    <submittedName>
        <fullName evidence="2">PRC-barrel domain-containing protein</fullName>
    </submittedName>
</protein>
<accession>A0A1L8CS95</accession>
<dbReference type="OrthoDB" id="6024937at2"/>
<dbReference type="InterPro" id="IPR011033">
    <property type="entry name" value="PRC_barrel-like_sf"/>
</dbReference>
<dbReference type="InterPro" id="IPR014238">
    <property type="entry name" value="Spore_YlmC/YmxH"/>
</dbReference>
<evidence type="ECO:0000313" key="3">
    <source>
        <dbReference type="Proteomes" id="UP000187485"/>
    </source>
</evidence>
<dbReference type="Pfam" id="PF05239">
    <property type="entry name" value="PRC"/>
    <property type="match status" value="1"/>
</dbReference>
<dbReference type="RefSeq" id="WP_075858243.1">
    <property type="nucleotide sequence ID" value="NZ_BDJK01000006.1"/>
</dbReference>
<reference evidence="3" key="1">
    <citation type="submission" date="2016-12" db="EMBL/GenBank/DDBJ databases">
        <title>Draft Genome Sequences od Carboxydothermus pertinax and islandicus, Hydrogenogenic Carboxydotrophic Bacteria.</title>
        <authorList>
            <person name="Fukuyama Y."/>
            <person name="Ohmae K."/>
            <person name="Yoneda Y."/>
            <person name="Yoshida T."/>
            <person name="Sako Y."/>
        </authorList>
    </citation>
    <scope>NUCLEOTIDE SEQUENCE [LARGE SCALE GENOMIC DNA]</scope>
    <source>
        <strain evidence="3">Ug1</strain>
    </source>
</reference>
<dbReference type="EMBL" id="BDJK01000006">
    <property type="protein sequence ID" value="GAV21791.1"/>
    <property type="molecule type" value="Genomic_DNA"/>
</dbReference>
<dbReference type="PANTHER" id="PTHR40061:SF1">
    <property type="entry name" value="SPORULATION PROTEIN YLMC-RELATED"/>
    <property type="match status" value="1"/>
</dbReference>
<sequence length="85" mass="9837">MLKLSELKYREVVNIVDGRRLGFIKDVDLDLEMGRINGLVLPVVTKSWNFWSRNDDVFIPWSAIKKIGIDVILVDLPNFVEIPPR</sequence>
<evidence type="ECO:0000313" key="2">
    <source>
        <dbReference type="EMBL" id="GAV21791.1"/>
    </source>
</evidence>
<gene>
    <name evidence="2" type="ORF">cpu_03010</name>
</gene>
<proteinExistence type="predicted"/>
<dbReference type="Proteomes" id="UP000187485">
    <property type="component" value="Unassembled WGS sequence"/>
</dbReference>
<comment type="caution">
    <text evidence="2">The sequence shown here is derived from an EMBL/GenBank/DDBJ whole genome shotgun (WGS) entry which is preliminary data.</text>
</comment>
<keyword evidence="3" id="KW-1185">Reference proteome</keyword>
<name>A0A1L8CS95_9THEO</name>
<dbReference type="Gene3D" id="2.30.30.240">
    <property type="entry name" value="PRC-barrel domain"/>
    <property type="match status" value="1"/>
</dbReference>
<dbReference type="STRING" id="870242.cpu_03010"/>
<dbReference type="InterPro" id="IPR027275">
    <property type="entry name" value="PRC-brl_dom"/>
</dbReference>
<evidence type="ECO:0000259" key="1">
    <source>
        <dbReference type="Pfam" id="PF05239"/>
    </source>
</evidence>
<feature type="domain" description="PRC-barrel" evidence="1">
    <location>
        <begin position="2"/>
        <end position="77"/>
    </location>
</feature>